<dbReference type="InterPro" id="IPR001663">
    <property type="entry name" value="Rng_hydr_dOase-A"/>
</dbReference>
<dbReference type="Gene3D" id="2.102.10.10">
    <property type="entry name" value="Rieske [2Fe-2S] iron-sulphur domain"/>
    <property type="match status" value="1"/>
</dbReference>
<feature type="non-terminal residue" evidence="7">
    <location>
        <position position="159"/>
    </location>
</feature>
<dbReference type="InterPro" id="IPR017941">
    <property type="entry name" value="Rieske_2Fe-2S"/>
</dbReference>
<feature type="domain" description="Rieske" evidence="6">
    <location>
        <begin position="39"/>
        <end position="121"/>
    </location>
</feature>
<dbReference type="PROSITE" id="PS00570">
    <property type="entry name" value="RING_HYDROXYL_ALPHA"/>
    <property type="match status" value="1"/>
</dbReference>
<sequence>MAINIPRPSLDPQFYIDNRVYTDFQTYNFEMEKIFLKAWNFVCHDSEISKVGDYFTATVAGQPIVVCRDREGKIRAFYNTCPHRAVQLVPEGTGNVKNFVCFYHLWSFGLDGKLAGLPEREAYETSYNPCGLDGQDIGLVPVRVDVAHRLVFVRIDEEG</sequence>
<keyword evidence="4" id="KW-0408">Iron</keyword>
<dbReference type="CDD" id="cd03469">
    <property type="entry name" value="Rieske_RO_Alpha_N"/>
    <property type="match status" value="1"/>
</dbReference>
<evidence type="ECO:0000256" key="2">
    <source>
        <dbReference type="ARBA" id="ARBA00022723"/>
    </source>
</evidence>
<dbReference type="InterPro" id="IPR036922">
    <property type="entry name" value="Rieske_2Fe-2S_sf"/>
</dbReference>
<keyword evidence="5" id="KW-0411">Iron-sulfur</keyword>
<gene>
    <name evidence="7" type="ORF">METZ01_LOCUS389331</name>
</gene>
<dbReference type="PRINTS" id="PR00090">
    <property type="entry name" value="RNGDIOXGNASE"/>
</dbReference>
<keyword evidence="1" id="KW-0001">2Fe-2S</keyword>
<dbReference type="Pfam" id="PF00355">
    <property type="entry name" value="Rieske"/>
    <property type="match status" value="1"/>
</dbReference>
<dbReference type="SUPFAM" id="SSF50022">
    <property type="entry name" value="ISP domain"/>
    <property type="match status" value="1"/>
</dbReference>
<name>A0A382UQS1_9ZZZZ</name>
<evidence type="ECO:0000313" key="7">
    <source>
        <dbReference type="EMBL" id="SVD36477.1"/>
    </source>
</evidence>
<evidence type="ECO:0000256" key="3">
    <source>
        <dbReference type="ARBA" id="ARBA00023002"/>
    </source>
</evidence>
<dbReference type="PANTHER" id="PTHR43756">
    <property type="entry name" value="CHOLINE MONOOXYGENASE, CHLOROPLASTIC"/>
    <property type="match status" value="1"/>
</dbReference>
<evidence type="ECO:0000256" key="4">
    <source>
        <dbReference type="ARBA" id="ARBA00023004"/>
    </source>
</evidence>
<dbReference type="AlphaFoldDB" id="A0A382UQS1"/>
<evidence type="ECO:0000256" key="5">
    <source>
        <dbReference type="ARBA" id="ARBA00023014"/>
    </source>
</evidence>
<dbReference type="GO" id="GO:0051537">
    <property type="term" value="F:2 iron, 2 sulfur cluster binding"/>
    <property type="evidence" value="ECO:0007669"/>
    <property type="project" value="UniProtKB-KW"/>
</dbReference>
<dbReference type="GO" id="GO:0016491">
    <property type="term" value="F:oxidoreductase activity"/>
    <property type="evidence" value="ECO:0007669"/>
    <property type="project" value="UniProtKB-KW"/>
</dbReference>
<evidence type="ECO:0000259" key="6">
    <source>
        <dbReference type="PROSITE" id="PS51296"/>
    </source>
</evidence>
<dbReference type="EMBL" id="UINC01146005">
    <property type="protein sequence ID" value="SVD36477.1"/>
    <property type="molecule type" value="Genomic_DNA"/>
</dbReference>
<evidence type="ECO:0000256" key="1">
    <source>
        <dbReference type="ARBA" id="ARBA00022714"/>
    </source>
</evidence>
<dbReference type="InterPro" id="IPR015881">
    <property type="entry name" value="ARHD_Rieske_2Fe_2S"/>
</dbReference>
<organism evidence="7">
    <name type="scientific">marine metagenome</name>
    <dbReference type="NCBI Taxonomy" id="408172"/>
    <lineage>
        <taxon>unclassified sequences</taxon>
        <taxon>metagenomes</taxon>
        <taxon>ecological metagenomes</taxon>
    </lineage>
</organism>
<dbReference type="Gene3D" id="3.90.380.10">
    <property type="entry name" value="Naphthalene 1,2-dioxygenase Alpha Subunit, Chain A, domain 1"/>
    <property type="match status" value="1"/>
</dbReference>
<proteinExistence type="predicted"/>
<keyword evidence="3" id="KW-0560">Oxidoreductase</keyword>
<dbReference type="PANTHER" id="PTHR43756:SF5">
    <property type="entry name" value="CHOLINE MONOOXYGENASE, CHLOROPLASTIC"/>
    <property type="match status" value="1"/>
</dbReference>
<protein>
    <recommendedName>
        <fullName evidence="6">Rieske domain-containing protein</fullName>
    </recommendedName>
</protein>
<keyword evidence="2" id="KW-0479">Metal-binding</keyword>
<dbReference type="PROSITE" id="PS51296">
    <property type="entry name" value="RIESKE"/>
    <property type="match status" value="1"/>
</dbReference>
<dbReference type="GO" id="GO:0005506">
    <property type="term" value="F:iron ion binding"/>
    <property type="evidence" value="ECO:0007669"/>
    <property type="project" value="InterPro"/>
</dbReference>
<reference evidence="7" key="1">
    <citation type="submission" date="2018-05" db="EMBL/GenBank/DDBJ databases">
        <authorList>
            <person name="Lanie J.A."/>
            <person name="Ng W.-L."/>
            <person name="Kazmierczak K.M."/>
            <person name="Andrzejewski T.M."/>
            <person name="Davidsen T.M."/>
            <person name="Wayne K.J."/>
            <person name="Tettelin H."/>
            <person name="Glass J.I."/>
            <person name="Rusch D."/>
            <person name="Podicherti R."/>
            <person name="Tsui H.-C.T."/>
            <person name="Winkler M.E."/>
        </authorList>
    </citation>
    <scope>NUCLEOTIDE SEQUENCE</scope>
</reference>
<accession>A0A382UQS1</accession>